<proteinExistence type="predicted"/>
<reference evidence="6" key="1">
    <citation type="journal article" date="2019" name="Int. J. Syst. Evol. Microbiol.">
        <title>The Global Catalogue of Microorganisms (GCM) 10K type strain sequencing project: providing services to taxonomists for standard genome sequencing and annotation.</title>
        <authorList>
            <consortium name="The Broad Institute Genomics Platform"/>
            <consortium name="The Broad Institute Genome Sequencing Center for Infectious Disease"/>
            <person name="Wu L."/>
            <person name="Ma J."/>
        </authorList>
    </citation>
    <scope>NUCLEOTIDE SEQUENCE [LARGE SCALE GENOMIC DNA]</scope>
    <source>
        <strain evidence="6">KCTC 42587</strain>
    </source>
</reference>
<keyword evidence="3" id="KW-0057">Aromatic amino acid biosynthesis</keyword>
<dbReference type="RefSeq" id="WP_376891059.1">
    <property type="nucleotide sequence ID" value="NZ_JBHULS010000001.1"/>
</dbReference>
<dbReference type="SUPFAM" id="SSF51735">
    <property type="entry name" value="NAD(P)-binding Rossmann-fold domains"/>
    <property type="match status" value="1"/>
</dbReference>
<dbReference type="Gene3D" id="3.40.50.10860">
    <property type="entry name" value="Leucine Dehydrogenase, chain A, domain 1"/>
    <property type="match status" value="1"/>
</dbReference>
<comment type="pathway">
    <text evidence="1">Metabolic intermediate biosynthesis; chorismate biosynthesis; chorismate from D-erythrose 4-phosphate and phosphoenolpyruvate: step 4/7.</text>
</comment>
<evidence type="ECO:0000256" key="2">
    <source>
        <dbReference type="ARBA" id="ARBA00023002"/>
    </source>
</evidence>
<accession>A0ABW5KRG3</accession>
<dbReference type="Pfam" id="PF08501">
    <property type="entry name" value="Shikimate_dh_N"/>
    <property type="match status" value="1"/>
</dbReference>
<dbReference type="InterPro" id="IPR022893">
    <property type="entry name" value="Shikimate_DH_fam"/>
</dbReference>
<evidence type="ECO:0000313" key="5">
    <source>
        <dbReference type="EMBL" id="MFD2550326.1"/>
    </source>
</evidence>
<dbReference type="EMBL" id="JBHULS010000001">
    <property type="protein sequence ID" value="MFD2550326.1"/>
    <property type="molecule type" value="Genomic_DNA"/>
</dbReference>
<dbReference type="InterPro" id="IPR046346">
    <property type="entry name" value="Aminoacid_DH-like_N_sf"/>
</dbReference>
<dbReference type="PANTHER" id="PTHR21089:SF1">
    <property type="entry name" value="BIFUNCTIONAL 3-DEHYDROQUINATE DEHYDRATASE_SHIKIMATE DEHYDROGENASE, CHLOROPLASTIC"/>
    <property type="match status" value="1"/>
</dbReference>
<evidence type="ECO:0000256" key="3">
    <source>
        <dbReference type="ARBA" id="ARBA00023141"/>
    </source>
</evidence>
<evidence type="ECO:0000313" key="6">
    <source>
        <dbReference type="Proteomes" id="UP001597472"/>
    </source>
</evidence>
<dbReference type="PANTHER" id="PTHR21089">
    <property type="entry name" value="SHIKIMATE DEHYDROGENASE"/>
    <property type="match status" value="1"/>
</dbReference>
<dbReference type="SUPFAM" id="SSF53223">
    <property type="entry name" value="Aminoacid dehydrogenase-like, N-terminal domain"/>
    <property type="match status" value="1"/>
</dbReference>
<keyword evidence="3" id="KW-0028">Amino-acid biosynthesis</keyword>
<evidence type="ECO:0000259" key="4">
    <source>
        <dbReference type="Pfam" id="PF08501"/>
    </source>
</evidence>
<dbReference type="Gene3D" id="3.40.50.720">
    <property type="entry name" value="NAD(P)-binding Rossmann-like Domain"/>
    <property type="match status" value="1"/>
</dbReference>
<comment type="caution">
    <text evidence="5">The sequence shown here is derived from an EMBL/GenBank/DDBJ whole genome shotgun (WGS) entry which is preliminary data.</text>
</comment>
<organism evidence="5 6">
    <name type="scientific">Bizionia sediminis</name>
    <dbReference type="NCBI Taxonomy" id="1737064"/>
    <lineage>
        <taxon>Bacteria</taxon>
        <taxon>Pseudomonadati</taxon>
        <taxon>Bacteroidota</taxon>
        <taxon>Flavobacteriia</taxon>
        <taxon>Flavobacteriales</taxon>
        <taxon>Flavobacteriaceae</taxon>
        <taxon>Bizionia</taxon>
    </lineage>
</organism>
<protein>
    <submittedName>
        <fullName evidence="5">Shikimate dehydrogenase family protein</fullName>
    </submittedName>
</protein>
<feature type="domain" description="Shikimate dehydrogenase substrate binding N-terminal" evidence="4">
    <location>
        <begin position="6"/>
        <end position="87"/>
    </location>
</feature>
<keyword evidence="2" id="KW-0560">Oxidoreductase</keyword>
<gene>
    <name evidence="5" type="ORF">ACFSQP_00730</name>
</gene>
<name>A0ABW5KRG3_9FLAO</name>
<evidence type="ECO:0000256" key="1">
    <source>
        <dbReference type="ARBA" id="ARBA00004871"/>
    </source>
</evidence>
<dbReference type="InterPro" id="IPR013708">
    <property type="entry name" value="Shikimate_DH-bd_N"/>
</dbReference>
<dbReference type="CDD" id="cd01065">
    <property type="entry name" value="NAD_bind_Shikimate_DH"/>
    <property type="match status" value="1"/>
</dbReference>
<dbReference type="InterPro" id="IPR036291">
    <property type="entry name" value="NAD(P)-bd_dom_sf"/>
</dbReference>
<sequence>MRKFGLIGRDISYSFSKTYFANKFHNEGITNAKYLNFDIRHIEQVKPLLENPDNCGFNVTIPYKEAIIPYLNTLSTEAQQIGAVNTIKRNKDGGLTGYNTDYFGFTKALQPLLQSKHKTALILGTGGASKAVAYSLQQLNIAYKIVSRNPLNPAHFSYHDLTETIIKNHAIIINCTPLGTFPNVMAKPAIPYQYITQNHILFDLIYNPSETQFLRHGRASKAQVINGWLMLKLQAEKSWSIWNSL</sequence>
<dbReference type="Proteomes" id="UP001597472">
    <property type="component" value="Unassembled WGS sequence"/>
</dbReference>
<keyword evidence="6" id="KW-1185">Reference proteome</keyword>